<dbReference type="Proteomes" id="UP000824120">
    <property type="component" value="Chromosome 9"/>
</dbReference>
<reference evidence="1 2" key="1">
    <citation type="submission" date="2020-09" db="EMBL/GenBank/DDBJ databases">
        <title>De no assembly of potato wild relative species, Solanum commersonii.</title>
        <authorList>
            <person name="Cho K."/>
        </authorList>
    </citation>
    <scope>NUCLEOTIDE SEQUENCE [LARGE SCALE GENOMIC DNA]</scope>
    <source>
        <strain evidence="1">LZ3.2</strain>
        <tissue evidence="1">Leaf</tissue>
    </source>
</reference>
<protein>
    <submittedName>
        <fullName evidence="1">Uncharacterized protein</fullName>
    </submittedName>
</protein>
<name>A0A9J5XMA1_SOLCO</name>
<accession>A0A9J5XMA1</accession>
<sequence length="203" mass="23845">MHKTIPFPLISSLMFKRICKSGCSSIEDGQFINLCHDLCKSDINRRKFLVSLFCKKDDHYYYSSVDAPLQHDFIVSLVEGMYNFLRWHNTFHRKIWRRSLNFVVNEICKSVVPVWRRINRIANSIKTDPNRIKFGDDPQLYVVGENLCLTKLRNNSVLYFEVWYLEKNASWSKIMGWTSPIGPKLEAKEFVGLGRVDPSFVRD</sequence>
<organism evidence="1 2">
    <name type="scientific">Solanum commersonii</name>
    <name type="common">Commerson's wild potato</name>
    <name type="synonym">Commerson's nightshade</name>
    <dbReference type="NCBI Taxonomy" id="4109"/>
    <lineage>
        <taxon>Eukaryota</taxon>
        <taxon>Viridiplantae</taxon>
        <taxon>Streptophyta</taxon>
        <taxon>Embryophyta</taxon>
        <taxon>Tracheophyta</taxon>
        <taxon>Spermatophyta</taxon>
        <taxon>Magnoliopsida</taxon>
        <taxon>eudicotyledons</taxon>
        <taxon>Gunneridae</taxon>
        <taxon>Pentapetalae</taxon>
        <taxon>asterids</taxon>
        <taxon>lamiids</taxon>
        <taxon>Solanales</taxon>
        <taxon>Solanaceae</taxon>
        <taxon>Solanoideae</taxon>
        <taxon>Solaneae</taxon>
        <taxon>Solanum</taxon>
    </lineage>
</organism>
<proteinExistence type="predicted"/>
<gene>
    <name evidence="1" type="ORF">H5410_048886</name>
</gene>
<dbReference type="EMBL" id="JACXVP010000009">
    <property type="protein sequence ID" value="KAG5588452.1"/>
    <property type="molecule type" value="Genomic_DNA"/>
</dbReference>
<evidence type="ECO:0000313" key="2">
    <source>
        <dbReference type="Proteomes" id="UP000824120"/>
    </source>
</evidence>
<comment type="caution">
    <text evidence="1">The sequence shown here is derived from an EMBL/GenBank/DDBJ whole genome shotgun (WGS) entry which is preliminary data.</text>
</comment>
<keyword evidence="2" id="KW-1185">Reference proteome</keyword>
<dbReference type="AlphaFoldDB" id="A0A9J5XMA1"/>
<evidence type="ECO:0000313" key="1">
    <source>
        <dbReference type="EMBL" id="KAG5588452.1"/>
    </source>
</evidence>